<dbReference type="CDD" id="cd00090">
    <property type="entry name" value="HTH_ARSR"/>
    <property type="match status" value="1"/>
</dbReference>
<feature type="domain" description="HTH arsR-type" evidence="4">
    <location>
        <begin position="21"/>
        <end position="102"/>
    </location>
</feature>
<dbReference type="Pfam" id="PF12840">
    <property type="entry name" value="HTH_20"/>
    <property type="match status" value="1"/>
</dbReference>
<dbReference type="SUPFAM" id="SSF46785">
    <property type="entry name" value="Winged helix' DNA-binding domain"/>
    <property type="match status" value="1"/>
</dbReference>
<dbReference type="InterPro" id="IPR011991">
    <property type="entry name" value="ArsR-like_HTH"/>
</dbReference>
<evidence type="ECO:0000256" key="1">
    <source>
        <dbReference type="ARBA" id="ARBA00023015"/>
    </source>
</evidence>
<keyword evidence="6" id="KW-1185">Reference proteome</keyword>
<name>A0A5B8M342_9MICO</name>
<evidence type="ECO:0000313" key="5">
    <source>
        <dbReference type="EMBL" id="QDZ14010.1"/>
    </source>
</evidence>
<dbReference type="KEGG" id="huw:FPZ11_03735"/>
<dbReference type="InterPro" id="IPR036390">
    <property type="entry name" value="WH_DNA-bd_sf"/>
</dbReference>
<dbReference type="InterPro" id="IPR051081">
    <property type="entry name" value="HTH_MetalResp_TranReg"/>
</dbReference>
<dbReference type="InterPro" id="IPR001845">
    <property type="entry name" value="HTH_ArsR_DNA-bd_dom"/>
</dbReference>
<dbReference type="EMBL" id="CP042305">
    <property type="protein sequence ID" value="QDZ14010.1"/>
    <property type="molecule type" value="Genomic_DNA"/>
</dbReference>
<keyword evidence="1" id="KW-0805">Transcription regulation</keyword>
<sequence length="204" mass="23255">MDKAAEDEPKATLASRRLDATALKALAHPLRMQIFEELVQFGPLTATGLGERLGESSGAMSYHLRELAKHGFVREVEGKGTARERWWERTPQLVTMQATELDGEAANTAANLVAKTWHQRWFDQTMDFLDRGDDVFDPRWIDASRLMHTALPLTIEQFEALGAEIDEVFRRAVERYRGQEAEGVRRVQLQFNTYPLIDPKEINS</sequence>
<keyword evidence="2" id="KW-0238">DNA-binding</keyword>
<evidence type="ECO:0000313" key="6">
    <source>
        <dbReference type="Proteomes" id="UP000320216"/>
    </source>
</evidence>
<dbReference type="OrthoDB" id="7945987at2"/>
<reference evidence="5 6" key="1">
    <citation type="submission" date="2019-07" db="EMBL/GenBank/DDBJ databases">
        <title>Full genome sequence of Humibacter sp. WJ7-1.</title>
        <authorList>
            <person name="Im W.-T."/>
        </authorList>
    </citation>
    <scope>NUCLEOTIDE SEQUENCE [LARGE SCALE GENOMIC DNA]</scope>
    <source>
        <strain evidence="5 6">WJ7-1</strain>
    </source>
</reference>
<gene>
    <name evidence="5" type="ORF">FPZ11_03735</name>
</gene>
<organism evidence="5 6">
    <name type="scientific">Humibacter ginsenosidimutans</name>
    <dbReference type="NCBI Taxonomy" id="2599293"/>
    <lineage>
        <taxon>Bacteria</taxon>
        <taxon>Bacillati</taxon>
        <taxon>Actinomycetota</taxon>
        <taxon>Actinomycetes</taxon>
        <taxon>Micrococcales</taxon>
        <taxon>Microbacteriaceae</taxon>
        <taxon>Humibacter</taxon>
    </lineage>
</organism>
<protein>
    <submittedName>
        <fullName evidence="5">Helix-turn-helix transcriptional regulator</fullName>
    </submittedName>
</protein>
<dbReference type="GO" id="GO:0003677">
    <property type="term" value="F:DNA binding"/>
    <property type="evidence" value="ECO:0007669"/>
    <property type="project" value="UniProtKB-KW"/>
</dbReference>
<dbReference type="PANTHER" id="PTHR33154:SF15">
    <property type="entry name" value="REGULATORY PROTEIN ARSR"/>
    <property type="match status" value="1"/>
</dbReference>
<accession>A0A5B8M342</accession>
<dbReference type="InterPro" id="IPR036388">
    <property type="entry name" value="WH-like_DNA-bd_sf"/>
</dbReference>
<dbReference type="PANTHER" id="PTHR33154">
    <property type="entry name" value="TRANSCRIPTIONAL REGULATOR, ARSR FAMILY"/>
    <property type="match status" value="1"/>
</dbReference>
<dbReference type="RefSeq" id="WP_146318489.1">
    <property type="nucleotide sequence ID" value="NZ_CP042305.1"/>
</dbReference>
<evidence type="ECO:0000259" key="4">
    <source>
        <dbReference type="SMART" id="SM00418"/>
    </source>
</evidence>
<dbReference type="GO" id="GO:0003700">
    <property type="term" value="F:DNA-binding transcription factor activity"/>
    <property type="evidence" value="ECO:0007669"/>
    <property type="project" value="InterPro"/>
</dbReference>
<dbReference type="Proteomes" id="UP000320216">
    <property type="component" value="Chromosome"/>
</dbReference>
<evidence type="ECO:0000256" key="2">
    <source>
        <dbReference type="ARBA" id="ARBA00023125"/>
    </source>
</evidence>
<proteinExistence type="predicted"/>
<dbReference type="SMART" id="SM00418">
    <property type="entry name" value="HTH_ARSR"/>
    <property type="match status" value="1"/>
</dbReference>
<keyword evidence="3" id="KW-0804">Transcription</keyword>
<evidence type="ECO:0000256" key="3">
    <source>
        <dbReference type="ARBA" id="ARBA00023163"/>
    </source>
</evidence>
<dbReference type="Gene3D" id="1.10.10.10">
    <property type="entry name" value="Winged helix-like DNA-binding domain superfamily/Winged helix DNA-binding domain"/>
    <property type="match status" value="1"/>
</dbReference>
<dbReference type="AlphaFoldDB" id="A0A5B8M342"/>